<gene>
    <name evidence="2" type="ORF">EDC27_1418</name>
</gene>
<dbReference type="RefSeq" id="WP_123289910.1">
    <property type="nucleotide sequence ID" value="NZ_RJVA01000011.1"/>
</dbReference>
<dbReference type="SUPFAM" id="SSF109604">
    <property type="entry name" value="HD-domain/PDEase-like"/>
    <property type="match status" value="1"/>
</dbReference>
<proteinExistence type="predicted"/>
<evidence type="ECO:0000259" key="1">
    <source>
        <dbReference type="Pfam" id="PF01966"/>
    </source>
</evidence>
<sequence length="233" mass="25900">MRCPGQDSRFWKPGAIFEAKCPQCGQSVEFFKDETSRKCARCGHKFVNPRMDFGCAAYCKFADQCLGDLPPELLAQRENLLKDRVAVEMKKNFGRDFKRIAHAGRVARYAEKLAVPVGADPAVVLIAALLHEVTPNGTPDPASTKAKELLFRLGARPDLVDEVCAVIDAIAHSSGQGSLNEQCLRDAHRLAELEEIVAKHPEEAEFQRETMSKDFLTETARSLAERLMRGEKV</sequence>
<reference evidence="2 3" key="1">
    <citation type="submission" date="2018-11" db="EMBL/GenBank/DDBJ databases">
        <title>Genomic Encyclopedia of Type Strains, Phase IV (KMG-IV): sequencing the most valuable type-strain genomes for metagenomic binning, comparative biology and taxonomic classification.</title>
        <authorList>
            <person name="Goeker M."/>
        </authorList>
    </citation>
    <scope>NUCLEOTIDE SEQUENCE [LARGE SCALE GENOMIC DNA]</scope>
    <source>
        <strain evidence="2 3">DSM 22027</strain>
    </source>
</reference>
<feature type="domain" description="HD" evidence="1">
    <location>
        <begin position="99"/>
        <end position="187"/>
    </location>
</feature>
<dbReference type="OrthoDB" id="155250at2"/>
<dbReference type="Gene3D" id="1.10.3210.10">
    <property type="entry name" value="Hypothetical protein af1432"/>
    <property type="match status" value="1"/>
</dbReference>
<dbReference type="Proteomes" id="UP000276223">
    <property type="component" value="Unassembled WGS sequence"/>
</dbReference>
<comment type="caution">
    <text evidence="2">The sequence shown here is derived from an EMBL/GenBank/DDBJ whole genome shotgun (WGS) entry which is preliminary data.</text>
</comment>
<evidence type="ECO:0000313" key="2">
    <source>
        <dbReference type="EMBL" id="ROQ93402.1"/>
    </source>
</evidence>
<evidence type="ECO:0000313" key="3">
    <source>
        <dbReference type="Proteomes" id="UP000276223"/>
    </source>
</evidence>
<dbReference type="AlphaFoldDB" id="A0A3N1UQK8"/>
<dbReference type="Pfam" id="PF01966">
    <property type="entry name" value="HD"/>
    <property type="match status" value="1"/>
</dbReference>
<dbReference type="InterPro" id="IPR003607">
    <property type="entry name" value="HD/PDEase_dom"/>
</dbReference>
<dbReference type="CDD" id="cd00077">
    <property type="entry name" value="HDc"/>
    <property type="match status" value="1"/>
</dbReference>
<accession>A0A3N1UQK8</accession>
<dbReference type="InterPro" id="IPR006674">
    <property type="entry name" value="HD_domain"/>
</dbReference>
<keyword evidence="3" id="KW-1185">Reference proteome</keyword>
<organism evidence="2 3">
    <name type="scientific">Desulfosoma caldarium</name>
    <dbReference type="NCBI Taxonomy" id="610254"/>
    <lineage>
        <taxon>Bacteria</taxon>
        <taxon>Pseudomonadati</taxon>
        <taxon>Thermodesulfobacteriota</taxon>
        <taxon>Syntrophobacteria</taxon>
        <taxon>Syntrophobacterales</taxon>
        <taxon>Syntrophobacteraceae</taxon>
        <taxon>Desulfosoma</taxon>
    </lineage>
</organism>
<protein>
    <submittedName>
        <fullName evidence="2">HD domain-containing protein</fullName>
    </submittedName>
</protein>
<name>A0A3N1UQK8_9BACT</name>
<dbReference type="EMBL" id="RJVA01000011">
    <property type="protein sequence ID" value="ROQ93402.1"/>
    <property type="molecule type" value="Genomic_DNA"/>
</dbReference>